<feature type="domain" description="Sigma-54 factor interaction" evidence="7">
    <location>
        <begin position="253"/>
        <end position="482"/>
    </location>
</feature>
<accession>A0A4R7NWF7</accession>
<keyword evidence="5" id="KW-0804">Transcription</keyword>
<dbReference type="Proteomes" id="UP000295341">
    <property type="component" value="Unassembled WGS sequence"/>
</dbReference>
<dbReference type="GO" id="GO:0043565">
    <property type="term" value="F:sequence-specific DNA binding"/>
    <property type="evidence" value="ECO:0007669"/>
    <property type="project" value="InterPro"/>
</dbReference>
<proteinExistence type="predicted"/>
<evidence type="ECO:0000256" key="3">
    <source>
        <dbReference type="ARBA" id="ARBA00023015"/>
    </source>
</evidence>
<dbReference type="Pfam" id="PF00158">
    <property type="entry name" value="Sigma54_activat"/>
    <property type="match status" value="1"/>
</dbReference>
<dbReference type="EMBL" id="SOBT01000011">
    <property type="protein sequence ID" value="TDU25555.1"/>
    <property type="molecule type" value="Genomic_DNA"/>
</dbReference>
<evidence type="ECO:0000256" key="6">
    <source>
        <dbReference type="SAM" id="MobiDB-lite"/>
    </source>
</evidence>
<dbReference type="OrthoDB" id="9804019at2"/>
<dbReference type="InterPro" id="IPR002078">
    <property type="entry name" value="Sigma_54_int"/>
</dbReference>
<dbReference type="Gene3D" id="1.10.10.60">
    <property type="entry name" value="Homeodomain-like"/>
    <property type="match status" value="1"/>
</dbReference>
<dbReference type="Gene3D" id="3.30.1380.20">
    <property type="entry name" value="Trafficking protein particle complex subunit 3"/>
    <property type="match status" value="1"/>
</dbReference>
<dbReference type="Pfam" id="PF06505">
    <property type="entry name" value="XylR_N"/>
    <property type="match status" value="1"/>
</dbReference>
<evidence type="ECO:0000256" key="4">
    <source>
        <dbReference type="ARBA" id="ARBA00023125"/>
    </source>
</evidence>
<dbReference type="FunFam" id="3.40.50.300:FF:000006">
    <property type="entry name" value="DNA-binding transcriptional regulator NtrC"/>
    <property type="match status" value="1"/>
</dbReference>
<dbReference type="InterPro" id="IPR009057">
    <property type="entry name" value="Homeodomain-like_sf"/>
</dbReference>
<dbReference type="PROSITE" id="PS50045">
    <property type="entry name" value="SIGMA54_INTERACT_4"/>
    <property type="match status" value="1"/>
</dbReference>
<dbReference type="Pfam" id="PF02954">
    <property type="entry name" value="HTH_8"/>
    <property type="match status" value="1"/>
</dbReference>
<evidence type="ECO:0000256" key="2">
    <source>
        <dbReference type="ARBA" id="ARBA00022840"/>
    </source>
</evidence>
<reference evidence="8 9" key="1">
    <citation type="submission" date="2019-03" db="EMBL/GenBank/DDBJ databases">
        <title>Genomic Encyclopedia of Type Strains, Phase IV (KMG-IV): sequencing the most valuable type-strain genomes for metagenomic binning, comparative biology and taxonomic classification.</title>
        <authorList>
            <person name="Goeker M."/>
        </authorList>
    </citation>
    <scope>NUCLEOTIDE SEQUENCE [LARGE SCALE GENOMIC DNA]</scope>
    <source>
        <strain evidence="8 9">DSM 26377</strain>
    </source>
</reference>
<evidence type="ECO:0000259" key="7">
    <source>
        <dbReference type="PROSITE" id="PS50045"/>
    </source>
</evidence>
<dbReference type="InterPro" id="IPR027417">
    <property type="entry name" value="P-loop_NTPase"/>
</dbReference>
<gene>
    <name evidence="8" type="ORF">DFR24_3993</name>
</gene>
<dbReference type="Gene3D" id="1.10.8.60">
    <property type="match status" value="1"/>
</dbReference>
<dbReference type="PROSITE" id="PS00676">
    <property type="entry name" value="SIGMA54_INTERACT_2"/>
    <property type="match status" value="1"/>
</dbReference>
<dbReference type="InterPro" id="IPR025944">
    <property type="entry name" value="Sigma_54_int_dom_CS"/>
</dbReference>
<organism evidence="8 9">
    <name type="scientific">Panacagrimonas perspica</name>
    <dbReference type="NCBI Taxonomy" id="381431"/>
    <lineage>
        <taxon>Bacteria</taxon>
        <taxon>Pseudomonadati</taxon>
        <taxon>Pseudomonadota</taxon>
        <taxon>Gammaproteobacteria</taxon>
        <taxon>Nevskiales</taxon>
        <taxon>Nevskiaceae</taxon>
        <taxon>Panacagrimonas</taxon>
    </lineage>
</organism>
<dbReference type="PROSITE" id="PS00675">
    <property type="entry name" value="SIGMA54_INTERACT_1"/>
    <property type="match status" value="1"/>
</dbReference>
<dbReference type="InterPro" id="IPR025943">
    <property type="entry name" value="Sigma_54_int_dom_ATP-bd_2"/>
</dbReference>
<dbReference type="RefSeq" id="WP_133883165.1">
    <property type="nucleotide sequence ID" value="NZ_MWIN01000008.1"/>
</dbReference>
<name>A0A4R7NWF7_9GAMM</name>
<keyword evidence="3" id="KW-0805">Transcription regulation</keyword>
<dbReference type="GO" id="GO:0005524">
    <property type="term" value="F:ATP binding"/>
    <property type="evidence" value="ECO:0007669"/>
    <property type="project" value="UniProtKB-KW"/>
</dbReference>
<dbReference type="PRINTS" id="PR01590">
    <property type="entry name" value="HTHFIS"/>
</dbReference>
<dbReference type="InterPro" id="IPR058031">
    <property type="entry name" value="AAA_lid_NorR"/>
</dbReference>
<evidence type="ECO:0000256" key="5">
    <source>
        <dbReference type="ARBA" id="ARBA00023163"/>
    </source>
</evidence>
<keyword evidence="1" id="KW-0547">Nucleotide-binding</keyword>
<dbReference type="InterPro" id="IPR010523">
    <property type="entry name" value="XylR_N"/>
</dbReference>
<comment type="caution">
    <text evidence="8">The sequence shown here is derived from an EMBL/GenBank/DDBJ whole genome shotgun (WGS) entry which is preliminary data.</text>
</comment>
<evidence type="ECO:0000256" key="1">
    <source>
        <dbReference type="ARBA" id="ARBA00022741"/>
    </source>
</evidence>
<dbReference type="SUPFAM" id="SSF111126">
    <property type="entry name" value="Ligand-binding domain in the NO signalling and Golgi transport"/>
    <property type="match status" value="1"/>
</dbReference>
<dbReference type="PANTHER" id="PTHR32071:SF117">
    <property type="entry name" value="PTS-DEPENDENT DIHYDROXYACETONE KINASE OPERON REGULATORY PROTEIN-RELATED"/>
    <property type="match status" value="1"/>
</dbReference>
<dbReference type="PANTHER" id="PTHR32071">
    <property type="entry name" value="TRANSCRIPTIONAL REGULATORY PROTEIN"/>
    <property type="match status" value="1"/>
</dbReference>
<dbReference type="PROSITE" id="PS00688">
    <property type="entry name" value="SIGMA54_INTERACT_3"/>
    <property type="match status" value="1"/>
</dbReference>
<dbReference type="GO" id="GO:0006355">
    <property type="term" value="P:regulation of DNA-templated transcription"/>
    <property type="evidence" value="ECO:0007669"/>
    <property type="project" value="InterPro"/>
</dbReference>
<dbReference type="SMART" id="SM00382">
    <property type="entry name" value="AAA"/>
    <property type="match status" value="1"/>
</dbReference>
<keyword evidence="9" id="KW-1185">Reference proteome</keyword>
<keyword evidence="2" id="KW-0067">ATP-binding</keyword>
<dbReference type="InterPro" id="IPR024096">
    <property type="entry name" value="NO_sig/Golgi_transp_ligand-bd"/>
</dbReference>
<protein>
    <submittedName>
        <fullName evidence="8">Regulatory Fis family protein</fullName>
    </submittedName>
</protein>
<dbReference type="SUPFAM" id="SSF46689">
    <property type="entry name" value="Homeodomain-like"/>
    <property type="match status" value="1"/>
</dbReference>
<evidence type="ECO:0000313" key="9">
    <source>
        <dbReference type="Proteomes" id="UP000295341"/>
    </source>
</evidence>
<dbReference type="Pfam" id="PF25601">
    <property type="entry name" value="AAA_lid_14"/>
    <property type="match status" value="1"/>
</dbReference>
<feature type="region of interest" description="Disordered" evidence="6">
    <location>
        <begin position="227"/>
        <end position="246"/>
    </location>
</feature>
<keyword evidence="4" id="KW-0238">DNA-binding</keyword>
<dbReference type="Pfam" id="PF02830">
    <property type="entry name" value="V4R"/>
    <property type="match status" value="1"/>
</dbReference>
<sequence>MARTAKAPVKITGKVKRDPVPADLHFPEVRDVAEHLHFNPEHGRIWLEDQRMVLLHAESFYGMRSELVARFGLDAARGVITRMGYGAGCRDAEFAKRLRGDASAFEAFAVGPQLHALKGMAEIRLQQFRMEVSTGQISSEFVFHDSFEVDQPVGKTLMSHQGACWMLAGYASGYASAFMGKSILVREVECRACGALQCRAVARPVEDWPDADRDLDDLHPFVEKAPTAPAARESQRRLARLSRNASPSDMNAPIGGSMAFSTILHQINRVAPTRATVLLLGESGVGKSLFARELHDRSPRKNRDFVAVNCAAIPNDLLESELFGADRGAFTGAHVSRGGRFELADGGTLFLDEVATLSLTAQGKLLRVLQTGEFERLGSTRTRKADVRVIAATNADLAKSIREGAFRQDLFYRLNVFPILIPPLRERRDDIPLLIGHYLARFSRLHARRLPGMTPRALAALLDHDWPGNVRELENVLERGVILAEEGQPLDRSHLFAATGEFNHRTLELGHAGELVAPNRETRPDAAAADALQAVGAWLHGKEEALDLPATQDRLALAALARAKGNVSLAARQLGLTRAQLEYRVKKIRARQPR</sequence>
<evidence type="ECO:0000313" key="8">
    <source>
        <dbReference type="EMBL" id="TDU25555.1"/>
    </source>
</evidence>
<dbReference type="InterPro" id="IPR004096">
    <property type="entry name" value="V4R"/>
</dbReference>
<dbReference type="AlphaFoldDB" id="A0A4R7NWF7"/>
<dbReference type="CDD" id="cd00009">
    <property type="entry name" value="AAA"/>
    <property type="match status" value="1"/>
</dbReference>
<dbReference type="InterPro" id="IPR002197">
    <property type="entry name" value="HTH_Fis"/>
</dbReference>
<dbReference type="SUPFAM" id="SSF52540">
    <property type="entry name" value="P-loop containing nucleoside triphosphate hydrolases"/>
    <property type="match status" value="1"/>
</dbReference>
<dbReference type="InterPro" id="IPR025662">
    <property type="entry name" value="Sigma_54_int_dom_ATP-bd_1"/>
</dbReference>
<dbReference type="InterPro" id="IPR003593">
    <property type="entry name" value="AAA+_ATPase"/>
</dbReference>
<dbReference type="SMART" id="SM00989">
    <property type="entry name" value="V4R"/>
    <property type="match status" value="1"/>
</dbReference>
<dbReference type="Gene3D" id="3.40.50.300">
    <property type="entry name" value="P-loop containing nucleotide triphosphate hydrolases"/>
    <property type="match status" value="1"/>
</dbReference>